<dbReference type="GO" id="GO:0005777">
    <property type="term" value="C:peroxisome"/>
    <property type="evidence" value="ECO:0000318"/>
    <property type="project" value="GO_Central"/>
</dbReference>
<keyword evidence="4" id="KW-0472">Membrane</keyword>
<dbReference type="GO" id="GO:0102965">
    <property type="term" value="F:alcohol-forming long-chain fatty acyl-CoA reductase activity"/>
    <property type="evidence" value="ECO:0007669"/>
    <property type="project" value="UniProtKB-EC"/>
</dbReference>
<keyword evidence="4" id="KW-0812">Transmembrane</keyword>
<proteinExistence type="inferred from homology"/>
<evidence type="ECO:0000259" key="6">
    <source>
        <dbReference type="Pfam" id="PF07993"/>
    </source>
</evidence>
<evidence type="ECO:0000256" key="2">
    <source>
        <dbReference type="ARBA" id="ARBA00022516"/>
    </source>
</evidence>
<evidence type="ECO:0000256" key="1">
    <source>
        <dbReference type="ARBA" id="ARBA00005928"/>
    </source>
</evidence>
<dbReference type="Gene3D" id="3.40.50.720">
    <property type="entry name" value="NAD(P)-binding Rossmann-like Domain"/>
    <property type="match status" value="1"/>
</dbReference>
<dbReference type="Proteomes" id="UP000001593">
    <property type="component" value="Unassembled WGS sequence"/>
</dbReference>
<dbReference type="InterPro" id="IPR013120">
    <property type="entry name" value="FAR_NAD-bd"/>
</dbReference>
<dbReference type="InterPro" id="IPR033640">
    <property type="entry name" value="FAR_C"/>
</dbReference>
<dbReference type="InterPro" id="IPR026055">
    <property type="entry name" value="FAR"/>
</dbReference>
<dbReference type="eggNOG" id="KOG1221">
    <property type="taxonomic scope" value="Eukaryota"/>
</dbReference>
<feature type="transmembrane region" description="Helical" evidence="4">
    <location>
        <begin position="352"/>
        <end position="375"/>
    </location>
</feature>
<dbReference type="InParanoid" id="A7SBJ0"/>
<dbReference type="FunFam" id="3.40.50.720:FF:001880">
    <property type="entry name" value="Fatty acyl-CoA reductase"/>
    <property type="match status" value="1"/>
</dbReference>
<dbReference type="EC" id="1.2.1.84" evidence="4"/>
<protein>
    <recommendedName>
        <fullName evidence="4">Fatty acyl-CoA reductase</fullName>
        <ecNumber evidence="4">1.2.1.84</ecNumber>
    </recommendedName>
</protein>
<keyword evidence="2 4" id="KW-0444">Lipid biosynthesis</keyword>
<dbReference type="AlphaFoldDB" id="A7SBJ0"/>
<keyword evidence="4" id="KW-0521">NADP</keyword>
<dbReference type="PhylomeDB" id="A7SBJ0"/>
<gene>
    <name evidence="7" type="ORF">NEMVEDRAFT_v1g232979</name>
</gene>
<dbReference type="EMBL" id="DS469616">
    <property type="protein sequence ID" value="EDO38930.1"/>
    <property type="molecule type" value="Genomic_DNA"/>
</dbReference>
<dbReference type="InterPro" id="IPR036291">
    <property type="entry name" value="NAD(P)-bd_dom_sf"/>
</dbReference>
<keyword evidence="8" id="KW-1185">Reference proteome</keyword>
<dbReference type="GO" id="GO:0035336">
    <property type="term" value="P:long-chain fatty-acyl-CoA metabolic process"/>
    <property type="evidence" value="ECO:0000318"/>
    <property type="project" value="GO_Central"/>
</dbReference>
<dbReference type="PANTHER" id="PTHR11011:SF45">
    <property type="entry name" value="FATTY ACYL-COA REDUCTASE CG8306-RELATED"/>
    <property type="match status" value="1"/>
</dbReference>
<name>A7SBJ0_NEMVE</name>
<reference evidence="7 8" key="1">
    <citation type="journal article" date="2007" name="Science">
        <title>Sea anemone genome reveals ancestral eumetazoan gene repertoire and genomic organization.</title>
        <authorList>
            <person name="Putnam N.H."/>
            <person name="Srivastava M."/>
            <person name="Hellsten U."/>
            <person name="Dirks B."/>
            <person name="Chapman J."/>
            <person name="Salamov A."/>
            <person name="Terry A."/>
            <person name="Shapiro H."/>
            <person name="Lindquist E."/>
            <person name="Kapitonov V.V."/>
            <person name="Jurka J."/>
            <person name="Genikhovich G."/>
            <person name="Grigoriev I.V."/>
            <person name="Lucas S.M."/>
            <person name="Steele R.E."/>
            <person name="Finnerty J.R."/>
            <person name="Technau U."/>
            <person name="Martindale M.Q."/>
            <person name="Rokhsar D.S."/>
        </authorList>
    </citation>
    <scope>NUCLEOTIDE SEQUENCE [LARGE SCALE GENOMIC DNA]</scope>
    <source>
        <strain evidence="8">CH2 X CH6</strain>
    </source>
</reference>
<sequence length="517" mass="59063">MVVMDSIQTFFADKVVLITGGTGFLGKVLLEKLLRSCRTVKCIYLLTRSRADHTPQQRIDNMLQTRLFQNVRENDPDQLDKVTAITGDIAEADLGLSPEDMALIIGSVQIVFHSAATVRFDEELRVSLQLNVKGTQEVIRLCKATKKLEAFVHVSSTYANCDRDVVDEKIYPPSIEPEKLISSLEWMSDDMVKAITPYVIDQRPNTYTFTKSLAEHVLLQEASGLPVSIFRPSIIGASFKEPLPGWVDNFNGPAGLFVAAGKGMLRSMPGDLNSVGDVIPVDIAAHMMICIAWHTAQKRSDGIPVYNCGTGVLNPITWGEISEIMHKTFSIYPMEDVFRRPNFNFESSKLMYYYWTYISHRIPALIADMLSIFIGQKPKMNRLYRKLQKATDVMKVFTSREWKFTTVNYLKLLEELSPQDQEEFGFDVRVIDWNKYFEDFTIGMKQFLLKEDLKNVHLAHNRIRKLRNIRWTMYAVLLVLFSWLLIKKVPSVRVASFKCLMRASAIFQALEPFKIVN</sequence>
<feature type="domain" description="Fatty acyl-CoA reductase C-terminal" evidence="5">
    <location>
        <begin position="360"/>
        <end position="451"/>
    </location>
</feature>
<dbReference type="Pfam" id="PF03015">
    <property type="entry name" value="Sterile"/>
    <property type="match status" value="1"/>
</dbReference>
<dbReference type="CDD" id="cd05236">
    <property type="entry name" value="FAR-N_SDR_e"/>
    <property type="match status" value="1"/>
</dbReference>
<organism evidence="7 8">
    <name type="scientific">Nematostella vectensis</name>
    <name type="common">Starlet sea anemone</name>
    <dbReference type="NCBI Taxonomy" id="45351"/>
    <lineage>
        <taxon>Eukaryota</taxon>
        <taxon>Metazoa</taxon>
        <taxon>Cnidaria</taxon>
        <taxon>Anthozoa</taxon>
        <taxon>Hexacorallia</taxon>
        <taxon>Actiniaria</taxon>
        <taxon>Edwardsiidae</taxon>
        <taxon>Nematostella</taxon>
    </lineage>
</organism>
<dbReference type="FunCoup" id="A7SBJ0">
    <property type="interactions" value="294"/>
</dbReference>
<evidence type="ECO:0000256" key="4">
    <source>
        <dbReference type="RuleBase" id="RU363097"/>
    </source>
</evidence>
<comment type="function">
    <text evidence="4">Catalyzes the reduction of fatty acyl-CoA to fatty alcohols.</text>
</comment>
<keyword evidence="3 4" id="KW-0443">Lipid metabolism</keyword>
<comment type="similarity">
    <text evidence="1 4">Belongs to the fatty acyl-CoA reductase family.</text>
</comment>
<evidence type="ECO:0000256" key="3">
    <source>
        <dbReference type="ARBA" id="ARBA00023098"/>
    </source>
</evidence>
<keyword evidence="4" id="KW-1133">Transmembrane helix</keyword>
<accession>A7SBJ0</accession>
<dbReference type="OMA" id="YFTTNGW"/>
<feature type="transmembrane region" description="Helical" evidence="4">
    <location>
        <begin position="469"/>
        <end position="486"/>
    </location>
</feature>
<keyword evidence="4" id="KW-0560">Oxidoreductase</keyword>
<dbReference type="HOGENOM" id="CLU_024661_0_2_1"/>
<dbReference type="SUPFAM" id="SSF51735">
    <property type="entry name" value="NAD(P)-binding Rossmann-fold domains"/>
    <property type="match status" value="1"/>
</dbReference>
<evidence type="ECO:0000313" key="7">
    <source>
        <dbReference type="EMBL" id="EDO38930.1"/>
    </source>
</evidence>
<evidence type="ECO:0000313" key="8">
    <source>
        <dbReference type="Proteomes" id="UP000001593"/>
    </source>
</evidence>
<comment type="catalytic activity">
    <reaction evidence="4">
        <text>a long-chain fatty acyl-CoA + 2 NADPH + 2 H(+) = a long-chain primary fatty alcohol + 2 NADP(+) + CoA</text>
        <dbReference type="Rhea" id="RHEA:52716"/>
        <dbReference type="ChEBI" id="CHEBI:15378"/>
        <dbReference type="ChEBI" id="CHEBI:57287"/>
        <dbReference type="ChEBI" id="CHEBI:57783"/>
        <dbReference type="ChEBI" id="CHEBI:58349"/>
        <dbReference type="ChEBI" id="CHEBI:77396"/>
        <dbReference type="ChEBI" id="CHEBI:83139"/>
        <dbReference type="EC" id="1.2.1.84"/>
    </reaction>
</comment>
<dbReference type="Pfam" id="PF07993">
    <property type="entry name" value="NAD_binding_4"/>
    <property type="match status" value="1"/>
</dbReference>
<feature type="domain" description="Thioester reductase (TE)" evidence="6">
    <location>
        <begin position="18"/>
        <end position="288"/>
    </location>
</feature>
<dbReference type="STRING" id="45351.A7SBJ0"/>
<dbReference type="GO" id="GO:0080019">
    <property type="term" value="F:alcohol-forming very long-chain fatty acyl-CoA reductase activity"/>
    <property type="evidence" value="ECO:0000318"/>
    <property type="project" value="GO_Central"/>
</dbReference>
<dbReference type="CDD" id="cd09071">
    <property type="entry name" value="FAR_C"/>
    <property type="match status" value="1"/>
</dbReference>
<evidence type="ECO:0000259" key="5">
    <source>
        <dbReference type="Pfam" id="PF03015"/>
    </source>
</evidence>
<dbReference type="PANTHER" id="PTHR11011">
    <property type="entry name" value="MALE STERILITY PROTEIN 2-RELATED"/>
    <property type="match status" value="1"/>
</dbReference>